<dbReference type="RefSeq" id="WP_253575558.1">
    <property type="nucleotide sequence ID" value="NZ_JAMFTQ010000001.1"/>
</dbReference>
<evidence type="ECO:0000313" key="3">
    <source>
        <dbReference type="Proteomes" id="UP001204000"/>
    </source>
</evidence>
<feature type="transmembrane region" description="Helical" evidence="1">
    <location>
        <begin position="16"/>
        <end position="35"/>
    </location>
</feature>
<keyword evidence="1" id="KW-1133">Transmembrane helix</keyword>
<keyword evidence="1" id="KW-0472">Membrane</keyword>
<organism evidence="2 3">
    <name type="scientific">Corynebacterium stercoris</name>
    <dbReference type="NCBI Taxonomy" id="2943490"/>
    <lineage>
        <taxon>Bacteria</taxon>
        <taxon>Bacillati</taxon>
        <taxon>Actinomycetota</taxon>
        <taxon>Actinomycetes</taxon>
        <taxon>Mycobacteriales</taxon>
        <taxon>Corynebacteriaceae</taxon>
        <taxon>Corynebacterium</taxon>
    </lineage>
</organism>
<gene>
    <name evidence="2" type="ORF">M5J20_01165</name>
</gene>
<reference evidence="2" key="1">
    <citation type="submission" date="2022-05" db="EMBL/GenBank/DDBJ databases">
        <title>Corynebacterium sp. TA-R-1 sp. nov., isolated from human feces.</title>
        <authorList>
            <person name="Shamsuzzaman M."/>
            <person name="Dahal R.H."/>
        </authorList>
    </citation>
    <scope>NUCLEOTIDE SEQUENCE</scope>
    <source>
        <strain evidence="2">TA-R-1</strain>
    </source>
</reference>
<evidence type="ECO:0000256" key="1">
    <source>
        <dbReference type="SAM" id="Phobius"/>
    </source>
</evidence>
<protein>
    <submittedName>
        <fullName evidence="2">Uncharacterized protein</fullName>
    </submittedName>
</protein>
<dbReference type="EMBL" id="JAMFTQ010000001">
    <property type="protein sequence ID" value="MCP1386812.1"/>
    <property type="molecule type" value="Genomic_DNA"/>
</dbReference>
<dbReference type="Proteomes" id="UP001204000">
    <property type="component" value="Unassembled WGS sequence"/>
</dbReference>
<proteinExistence type="predicted"/>
<accession>A0ABT1FYX8</accession>
<keyword evidence="3" id="KW-1185">Reference proteome</keyword>
<keyword evidence="1" id="KW-0812">Transmembrane</keyword>
<name>A0ABT1FYX8_9CORY</name>
<comment type="caution">
    <text evidence="2">The sequence shown here is derived from an EMBL/GenBank/DDBJ whole genome shotgun (WGS) entry which is preliminary data.</text>
</comment>
<evidence type="ECO:0000313" key="2">
    <source>
        <dbReference type="EMBL" id="MCP1386812.1"/>
    </source>
</evidence>
<sequence>MTTAARTPRSRRRYPWKTVTALVAALLIALAALFFRPSFFGYGGGAHHG</sequence>